<organism evidence="2">
    <name type="scientific">uncultured Thermomicrobiales bacterium</name>
    <dbReference type="NCBI Taxonomy" id="1645740"/>
    <lineage>
        <taxon>Bacteria</taxon>
        <taxon>Pseudomonadati</taxon>
        <taxon>Thermomicrobiota</taxon>
        <taxon>Thermomicrobia</taxon>
        <taxon>Thermomicrobiales</taxon>
        <taxon>environmental samples</taxon>
    </lineage>
</organism>
<dbReference type="EMBL" id="CADCWI010000115">
    <property type="protein sequence ID" value="CAA9565087.1"/>
    <property type="molecule type" value="Genomic_DNA"/>
</dbReference>
<evidence type="ECO:0000313" key="2">
    <source>
        <dbReference type="EMBL" id="CAA9565087.1"/>
    </source>
</evidence>
<sequence>MSSRHRECGIGIASGLLVRFDYRFVAQFVSNPDVGILHMRQLGGKGLGSINSVRNFMNLVREIDFDEVRERAERPPRVLVIGGSDDAARTTTDVIFGSETGGSVEARGIDGEREIDAARYDAIVVADPDNAGLLDTVKRRLTRSSAENLFPIQRAGNPNDVANLRARIVGATLDMAPSYGRHYPEFASAAIKEIINDSARANAQFALVSNIPAVIPFLGGFVSASADLIVLTKNQIMMSYKIAAVHGKDLQDQASVIRELVPVVGAGFLWRTVAREAVSFLPFAAGTIPKVAIAYAGTFATGRAIDFYYQFGKKPSGEQLRAFARQASQAADGLGLLGRTGTSTPAAAALPAPDPERSGNTEEINPS</sequence>
<accession>A0A6J4V238</accession>
<reference evidence="2" key="1">
    <citation type="submission" date="2020-02" db="EMBL/GenBank/DDBJ databases">
        <authorList>
            <person name="Meier V. D."/>
        </authorList>
    </citation>
    <scope>NUCLEOTIDE SEQUENCE</scope>
    <source>
        <strain evidence="2">AVDCRST_MAG43</strain>
    </source>
</reference>
<protein>
    <recommendedName>
        <fullName evidence="3">DUF697 domain-containing protein</fullName>
    </recommendedName>
</protein>
<name>A0A6J4V238_9BACT</name>
<evidence type="ECO:0000256" key="1">
    <source>
        <dbReference type="SAM" id="MobiDB-lite"/>
    </source>
</evidence>
<feature type="region of interest" description="Disordered" evidence="1">
    <location>
        <begin position="334"/>
        <end position="367"/>
    </location>
</feature>
<proteinExistence type="predicted"/>
<evidence type="ECO:0008006" key="3">
    <source>
        <dbReference type="Google" id="ProtNLM"/>
    </source>
</evidence>
<gene>
    <name evidence="2" type="ORF">AVDCRST_MAG43-2256</name>
</gene>
<dbReference type="AlphaFoldDB" id="A0A6J4V238"/>